<keyword evidence="5" id="KW-1185">Reference proteome</keyword>
<keyword evidence="4" id="KW-0808">Transferase</keyword>
<dbReference type="SUPFAM" id="SSF56112">
    <property type="entry name" value="Protein kinase-like (PK-like)"/>
    <property type="match status" value="1"/>
</dbReference>
<dbReference type="Gene3D" id="1.10.510.10">
    <property type="entry name" value="Transferase(Phosphotransferase) domain 1"/>
    <property type="match status" value="1"/>
</dbReference>
<dbReference type="InterPro" id="IPR000719">
    <property type="entry name" value="Prot_kinase_dom"/>
</dbReference>
<dbReference type="SMART" id="SM00220">
    <property type="entry name" value="S_TKc"/>
    <property type="match status" value="1"/>
</dbReference>
<dbReference type="Gene3D" id="3.30.200.20">
    <property type="entry name" value="Phosphorylase Kinase, domain 1"/>
    <property type="match status" value="1"/>
</dbReference>
<feature type="region of interest" description="Disordered" evidence="2">
    <location>
        <begin position="692"/>
        <end position="856"/>
    </location>
</feature>
<feature type="region of interest" description="Disordered" evidence="2">
    <location>
        <begin position="256"/>
        <end position="287"/>
    </location>
</feature>
<feature type="compositionally biased region" description="Polar residues" evidence="2">
    <location>
        <begin position="761"/>
        <end position="772"/>
    </location>
</feature>
<dbReference type="AlphaFoldDB" id="A0A5C3R2L7"/>
<evidence type="ECO:0000256" key="1">
    <source>
        <dbReference type="ARBA" id="ARBA00038271"/>
    </source>
</evidence>
<proteinExistence type="inferred from homology"/>
<accession>A0A5C3R2L7</accession>
<dbReference type="EMBL" id="ML178814">
    <property type="protein sequence ID" value="TFL07917.1"/>
    <property type="molecule type" value="Genomic_DNA"/>
</dbReference>
<dbReference type="STRING" id="1884261.A0A5C3R2L7"/>
<evidence type="ECO:0000256" key="2">
    <source>
        <dbReference type="SAM" id="MobiDB-lite"/>
    </source>
</evidence>
<dbReference type="PANTHER" id="PTHR22988">
    <property type="entry name" value="MYOTONIC DYSTROPHY S/T KINASE-RELATED"/>
    <property type="match status" value="1"/>
</dbReference>
<organism evidence="4 5">
    <name type="scientific">Pterulicium gracile</name>
    <dbReference type="NCBI Taxonomy" id="1884261"/>
    <lineage>
        <taxon>Eukaryota</taxon>
        <taxon>Fungi</taxon>
        <taxon>Dikarya</taxon>
        <taxon>Basidiomycota</taxon>
        <taxon>Agaricomycotina</taxon>
        <taxon>Agaricomycetes</taxon>
        <taxon>Agaricomycetidae</taxon>
        <taxon>Agaricales</taxon>
        <taxon>Pleurotineae</taxon>
        <taxon>Pterulaceae</taxon>
        <taxon>Pterulicium</taxon>
    </lineage>
</organism>
<gene>
    <name evidence="4" type="ORF">BDV98DRAFT_42909</name>
</gene>
<dbReference type="Proteomes" id="UP000305067">
    <property type="component" value="Unassembled WGS sequence"/>
</dbReference>
<feature type="region of interest" description="Disordered" evidence="2">
    <location>
        <begin position="614"/>
        <end position="679"/>
    </location>
</feature>
<feature type="compositionally biased region" description="Basic and acidic residues" evidence="2">
    <location>
        <begin position="803"/>
        <end position="813"/>
    </location>
</feature>
<comment type="similarity">
    <text evidence="1">Belongs to the protein kinase superfamily. STE Ser/Thr protein kinase family. COT1 subfamily.</text>
</comment>
<dbReference type="InterPro" id="IPR008271">
    <property type="entry name" value="Ser/Thr_kinase_AS"/>
</dbReference>
<dbReference type="PROSITE" id="PS00108">
    <property type="entry name" value="PROTEIN_KINASE_ST"/>
    <property type="match status" value="1"/>
</dbReference>
<dbReference type="GO" id="GO:0005524">
    <property type="term" value="F:ATP binding"/>
    <property type="evidence" value="ECO:0007669"/>
    <property type="project" value="InterPro"/>
</dbReference>
<dbReference type="Pfam" id="PF00069">
    <property type="entry name" value="Pkinase"/>
    <property type="match status" value="2"/>
</dbReference>
<dbReference type="GO" id="GO:0031032">
    <property type="term" value="P:actomyosin structure organization"/>
    <property type="evidence" value="ECO:0007669"/>
    <property type="project" value="TreeGrafter"/>
</dbReference>
<dbReference type="GO" id="GO:0005856">
    <property type="term" value="C:cytoskeleton"/>
    <property type="evidence" value="ECO:0007669"/>
    <property type="project" value="TreeGrafter"/>
</dbReference>
<dbReference type="GO" id="GO:0005737">
    <property type="term" value="C:cytoplasm"/>
    <property type="evidence" value="ECO:0007669"/>
    <property type="project" value="TreeGrafter"/>
</dbReference>
<dbReference type="OrthoDB" id="3359639at2759"/>
<feature type="region of interest" description="Disordered" evidence="2">
    <location>
        <begin position="487"/>
        <end position="512"/>
    </location>
</feature>
<dbReference type="InterPro" id="IPR011009">
    <property type="entry name" value="Kinase-like_dom_sf"/>
</dbReference>
<dbReference type="InterPro" id="IPR050839">
    <property type="entry name" value="Rho-assoc_Ser/Thr_Kinase"/>
</dbReference>
<feature type="domain" description="Protein kinase" evidence="3">
    <location>
        <begin position="59"/>
        <end position="370"/>
    </location>
</feature>
<dbReference type="PROSITE" id="PS50011">
    <property type="entry name" value="PROTEIN_KINASE_DOM"/>
    <property type="match status" value="1"/>
</dbReference>
<evidence type="ECO:0000259" key="3">
    <source>
        <dbReference type="PROSITE" id="PS50011"/>
    </source>
</evidence>
<dbReference type="GO" id="GO:0004674">
    <property type="term" value="F:protein serine/threonine kinase activity"/>
    <property type="evidence" value="ECO:0007669"/>
    <property type="project" value="UniProtKB-EC"/>
</dbReference>
<protein>
    <submittedName>
        <fullName evidence="4">Kinase-like domain-containing protein</fullName>
    </submittedName>
</protein>
<reference evidence="4 5" key="1">
    <citation type="journal article" date="2019" name="Nat. Ecol. Evol.">
        <title>Megaphylogeny resolves global patterns of mushroom evolution.</title>
        <authorList>
            <person name="Varga T."/>
            <person name="Krizsan K."/>
            <person name="Foldi C."/>
            <person name="Dima B."/>
            <person name="Sanchez-Garcia M."/>
            <person name="Sanchez-Ramirez S."/>
            <person name="Szollosi G.J."/>
            <person name="Szarkandi J.G."/>
            <person name="Papp V."/>
            <person name="Albert L."/>
            <person name="Andreopoulos W."/>
            <person name="Angelini C."/>
            <person name="Antonin V."/>
            <person name="Barry K.W."/>
            <person name="Bougher N.L."/>
            <person name="Buchanan P."/>
            <person name="Buyck B."/>
            <person name="Bense V."/>
            <person name="Catcheside P."/>
            <person name="Chovatia M."/>
            <person name="Cooper J."/>
            <person name="Damon W."/>
            <person name="Desjardin D."/>
            <person name="Finy P."/>
            <person name="Geml J."/>
            <person name="Haridas S."/>
            <person name="Hughes K."/>
            <person name="Justo A."/>
            <person name="Karasinski D."/>
            <person name="Kautmanova I."/>
            <person name="Kiss B."/>
            <person name="Kocsube S."/>
            <person name="Kotiranta H."/>
            <person name="LaButti K.M."/>
            <person name="Lechner B.E."/>
            <person name="Liimatainen K."/>
            <person name="Lipzen A."/>
            <person name="Lukacs Z."/>
            <person name="Mihaltcheva S."/>
            <person name="Morgado L.N."/>
            <person name="Niskanen T."/>
            <person name="Noordeloos M.E."/>
            <person name="Ohm R.A."/>
            <person name="Ortiz-Santana B."/>
            <person name="Ovrebo C."/>
            <person name="Racz N."/>
            <person name="Riley R."/>
            <person name="Savchenko A."/>
            <person name="Shiryaev A."/>
            <person name="Soop K."/>
            <person name="Spirin V."/>
            <person name="Szebenyi C."/>
            <person name="Tomsovsky M."/>
            <person name="Tulloss R.E."/>
            <person name="Uehling J."/>
            <person name="Grigoriev I.V."/>
            <person name="Vagvolgyi C."/>
            <person name="Papp T."/>
            <person name="Martin F.M."/>
            <person name="Miettinen O."/>
            <person name="Hibbett D.S."/>
            <person name="Nagy L.G."/>
        </authorList>
    </citation>
    <scope>NUCLEOTIDE SEQUENCE [LARGE SCALE GENOMIC DNA]</scope>
    <source>
        <strain evidence="4 5">CBS 309.79</strain>
    </source>
</reference>
<evidence type="ECO:0000313" key="4">
    <source>
        <dbReference type="EMBL" id="TFL07917.1"/>
    </source>
</evidence>
<dbReference type="PANTHER" id="PTHR22988:SF75">
    <property type="entry name" value="MYOSIN-16-LIKE"/>
    <property type="match status" value="1"/>
</dbReference>
<name>A0A5C3R2L7_9AGAR</name>
<sequence length="880" mass="95125">MSLPWTHRKERLATLLKTTGNNEDEDSVALDRVLHGHSVIGKTAKSTEVDKLRFQDKDLQELGTLESGQFGVIHVVSCKLNGRLYVRKAIEKRFVLRNHDHVHPIHERHLLLTATKEQSPWVPHLLAAFHSPTHLNLVMDYVDCGSLADVLESSTIGRLGEADIRWWAPQIITAINWCHERGFAHRDIKPQNVLVSGTSHAMLIDFGSSAPLLPAAIDGSRSVAQAFCAVPVGTCDYISPEILRKGEEAFVRMEMQDASSESEYRDPYADDDDDDSYLSSSSKGEGYGRETDWWSLGVMLYEVTYGTAPFFAPDIRQTYSRIVNHETTLKFPVLGSVSDALQDFLGSLLCNYKERIGRHSFQEILDHPFLLGVNWDNLEHEQPHPSLHLPNFVYADPGVVAEHNRTTSAGDATEQSRAFAFSALFQSSADIDPGVSRRQYATPGASVAGSHRHTLSTPASFSLRSMASEDIAASFIGFSWGPFKDAFTDAAPEQTDPQRTPLPRGPSSLPHATPNPFLIIPPASLGTTPCPAPRSGGGSNPLITPFRTLPRNSMGSVGGAALGMTAQRKRAFSEREALQQMINCVGMSARKKVLESGRKPRLLTRSFDWGKRVGELHLGDGSGSGQGQGQGTPPEQPTNGGKGGGKRPPAVNIQTWADSSQARRRKGGGIVAVGNGNASGFGSSIGTGTGGGPSFLSSYTGPAQRRASGSTTHDLVETETETDASSLPPSPSPSPRPGSAMSRHSTWGRSGTPMLSGAGGTFSQMQVPTPSGGSRVGLGLPGNPNLSAVVDFTYAPTGYSVTMDRDRDRDRSDASVSVDGGARDSSTLRSGESVYLEPSTEARGPPVLDDSDSELERKHKRLMEDIRELERKLRRLAMMA</sequence>
<evidence type="ECO:0000313" key="5">
    <source>
        <dbReference type="Proteomes" id="UP000305067"/>
    </source>
</evidence>
<keyword evidence="4" id="KW-0418">Kinase</keyword>
<feature type="compositionally biased region" description="Gly residues" evidence="2">
    <location>
        <begin position="620"/>
        <end position="630"/>
    </location>
</feature>